<organism evidence="1 2">
    <name type="scientific">Candidatus Doudnabacteria bacterium RIFCSPLOWO2_02_FULL_48_13</name>
    <dbReference type="NCBI Taxonomy" id="1817845"/>
    <lineage>
        <taxon>Bacteria</taxon>
        <taxon>Candidatus Doudnaibacteriota</taxon>
    </lineage>
</organism>
<evidence type="ECO:0000313" key="2">
    <source>
        <dbReference type="Proteomes" id="UP000177235"/>
    </source>
</evidence>
<accession>A0A1F5QCX9</accession>
<reference evidence="1 2" key="1">
    <citation type="journal article" date="2016" name="Nat. Commun.">
        <title>Thousands of microbial genomes shed light on interconnected biogeochemical processes in an aquifer system.</title>
        <authorList>
            <person name="Anantharaman K."/>
            <person name="Brown C.T."/>
            <person name="Hug L.A."/>
            <person name="Sharon I."/>
            <person name="Castelle C.J."/>
            <person name="Probst A.J."/>
            <person name="Thomas B.C."/>
            <person name="Singh A."/>
            <person name="Wilkins M.J."/>
            <person name="Karaoz U."/>
            <person name="Brodie E.L."/>
            <person name="Williams K.H."/>
            <person name="Hubbard S.S."/>
            <person name="Banfield J.F."/>
        </authorList>
    </citation>
    <scope>NUCLEOTIDE SEQUENCE [LARGE SCALE GENOMIC DNA]</scope>
</reference>
<gene>
    <name evidence="1" type="ORF">A3J05_03035</name>
</gene>
<dbReference type="Proteomes" id="UP000177235">
    <property type="component" value="Unassembled WGS sequence"/>
</dbReference>
<name>A0A1F5QCX9_9BACT</name>
<dbReference type="AlphaFoldDB" id="A0A1F5QCX9"/>
<protein>
    <submittedName>
        <fullName evidence="1">Uncharacterized protein</fullName>
    </submittedName>
</protein>
<sequence>MKDATMELILDPEKYMEKYNRREIQRRLYYLKNKKFIAFPARSPKGQVLLTKLGLKRLRGMVNGGY</sequence>
<evidence type="ECO:0000313" key="1">
    <source>
        <dbReference type="EMBL" id="OGF00046.1"/>
    </source>
</evidence>
<dbReference type="EMBL" id="MFFF01000004">
    <property type="protein sequence ID" value="OGF00046.1"/>
    <property type="molecule type" value="Genomic_DNA"/>
</dbReference>
<proteinExistence type="predicted"/>
<comment type="caution">
    <text evidence="1">The sequence shown here is derived from an EMBL/GenBank/DDBJ whole genome shotgun (WGS) entry which is preliminary data.</text>
</comment>